<name>A0A8H3CW15_9AGAM</name>
<sequence>MFAQYLRCRQLLNLNLNGRLLITGHFQSLLKFRLLSRRSLNFGRGAHNHDWLGRWLVNLGITIVVDRTYGEFSNLGGFYLWIFYRVSAQVDTNRRMISNTV</sequence>
<dbReference type="AlphaFoldDB" id="A0A8H3CW15"/>
<proteinExistence type="predicted"/>
<reference evidence="1" key="1">
    <citation type="submission" date="2021-01" db="EMBL/GenBank/DDBJ databases">
        <authorList>
            <person name="Kaushik A."/>
        </authorList>
    </citation>
    <scope>NUCLEOTIDE SEQUENCE</scope>
    <source>
        <strain evidence="1">Type strain: AG8-Rh-89/</strain>
    </source>
</reference>
<evidence type="ECO:0000313" key="1">
    <source>
        <dbReference type="EMBL" id="CAE6499421.1"/>
    </source>
</evidence>
<evidence type="ECO:0000313" key="2">
    <source>
        <dbReference type="Proteomes" id="UP000663850"/>
    </source>
</evidence>
<accession>A0A8H3CW15</accession>
<comment type="caution">
    <text evidence="1">The sequence shown here is derived from an EMBL/GenBank/DDBJ whole genome shotgun (WGS) entry which is preliminary data.</text>
</comment>
<dbReference type="EMBL" id="CAJMWZ010005013">
    <property type="protein sequence ID" value="CAE6499421.1"/>
    <property type="molecule type" value="Genomic_DNA"/>
</dbReference>
<gene>
    <name evidence="1" type="ORF">RDB_LOCUS93221</name>
</gene>
<dbReference type="Proteomes" id="UP000663850">
    <property type="component" value="Unassembled WGS sequence"/>
</dbReference>
<protein>
    <submittedName>
        <fullName evidence="1">Uncharacterized protein</fullName>
    </submittedName>
</protein>
<organism evidence="1 2">
    <name type="scientific">Rhizoctonia solani</name>
    <dbReference type="NCBI Taxonomy" id="456999"/>
    <lineage>
        <taxon>Eukaryota</taxon>
        <taxon>Fungi</taxon>
        <taxon>Dikarya</taxon>
        <taxon>Basidiomycota</taxon>
        <taxon>Agaricomycotina</taxon>
        <taxon>Agaricomycetes</taxon>
        <taxon>Cantharellales</taxon>
        <taxon>Ceratobasidiaceae</taxon>
        <taxon>Rhizoctonia</taxon>
    </lineage>
</organism>